<keyword evidence="13" id="KW-0675">Receptor</keyword>
<dbReference type="Pfam" id="PF07715">
    <property type="entry name" value="Plug"/>
    <property type="match status" value="1"/>
</dbReference>
<dbReference type="InterPro" id="IPR036942">
    <property type="entry name" value="Beta-barrel_TonB_sf"/>
</dbReference>
<dbReference type="InterPro" id="IPR037066">
    <property type="entry name" value="Plug_dom_sf"/>
</dbReference>
<evidence type="ECO:0000256" key="4">
    <source>
        <dbReference type="ARBA" id="ARBA00022692"/>
    </source>
</evidence>
<dbReference type="Gene3D" id="2.60.40.1120">
    <property type="entry name" value="Carboxypeptidase-like, regulatory domain"/>
    <property type="match status" value="1"/>
</dbReference>
<dbReference type="AlphaFoldDB" id="A0A6H0KJW6"/>
<keyword evidence="6 8" id="KW-0472">Membrane</keyword>
<dbReference type="EMBL" id="CP050831">
    <property type="protein sequence ID" value="QIU93744.1"/>
    <property type="molecule type" value="Genomic_DNA"/>
</dbReference>
<dbReference type="InterPro" id="IPR000531">
    <property type="entry name" value="Beta-barrel_TonB"/>
</dbReference>
<evidence type="ECO:0000256" key="10">
    <source>
        <dbReference type="SAM" id="SignalP"/>
    </source>
</evidence>
<sequence>MRNKIWLLTLVLLVVHFGEALGNDNDSRSTTAMQQTREKKVVSGVVSDDMGPIIGATVFVKGTQTGVATNLNGEFKLAVPVGATIVVSFIGYADKEIVYKGESKLDVSLSENATELEEVQVIAYGATKKVTITGAISSIGTSDILKTPSGSITNALAGKITGLSSVQSTGQPGADDATLYVRGVGSLTEGLSSPLILVDGVERSFSQLDPNEIDDITVLKDASATAVFGVRGANGVILVTTKRGQQGKAQISFSTSYALQMPMRIPEFANSYEYASTYNQAQIADGVPEESLVFKPEIIEAFRTRSNPLAYPDTDWANMLIKNTALQTQHNFTISGGSDVVRYFASLGVFTQDGLFNTFSNAAGYDGNFSYNRYNYRVNLDIDVTKTTTMKINLGGRLNDKSMPNYDNGSSKTIEYLFRDIYEAVPFAGVGVVDGKYIQVDERTFSNVGSGVIDAMKNFYGKGYTTSSGNTMNFDFALEQKLDVLTKGLKAHVKGSYNSGITQTKIRKGTGDRYQAIINEDNNVVLKKMDEKTTLAYDEEFGKSRDWYIEAALNYKRDFGLHHVTALAMYNQSMKYYPKGNWPGIPRAYIGFVGRATYDYNTRYLFDFSVGYNGSENFAEGKRFGVFPAGSLGWILSEEKFMKPLKPYVSYMKFRASLGVVGNDRTSDDSRFLYLPDAYKLSDGSYSFGINTSQKVSGASEAKKGNPNVTWETATKQNYGLDLYFFNDRLKTTFDYFVEHRSDILTSRKVTPGYLAVVLPTANIGKVDNKGYEISVKWSDRLNKDFHYNIGFNLSYAKNTIVYMDEMRYPYEYMQRTGRPVGQNFGLKYDGFFTEEEAANYLAEKGNTIPDHGAGFAPKPGDVKYKDLNGDKVIDDKDVTAIGYPVYPLLTGGINLGFSYKGFDFSMTWAGAAKTSRFLSGSYREPFGPLNSKSLMKYMIDEAWTPEKGDAALAPAISFTSKANNYKNSDLWLRDASYLRLKNVEIGYSLPKSVLKKMHISQLRVFASGYNLLTFDGLKVCDPETTSTGTPMYPIVAVINMGLKLSF</sequence>
<dbReference type="Gene3D" id="2.40.170.20">
    <property type="entry name" value="TonB-dependent receptor, beta-barrel domain"/>
    <property type="match status" value="1"/>
</dbReference>
<dbReference type="InterPro" id="IPR008969">
    <property type="entry name" value="CarboxyPept-like_regulatory"/>
</dbReference>
<dbReference type="InterPro" id="IPR012910">
    <property type="entry name" value="Plug_dom"/>
</dbReference>
<dbReference type="RefSeq" id="WP_167961159.1">
    <property type="nucleotide sequence ID" value="NZ_CP050831.1"/>
</dbReference>
<reference evidence="13 14" key="1">
    <citation type="submission" date="2020-03" db="EMBL/GenBank/DDBJ databases">
        <title>Genomic analysis of Bacteroides faecium CBA7301.</title>
        <authorList>
            <person name="Kim J."/>
            <person name="Roh S.W."/>
        </authorList>
    </citation>
    <scope>NUCLEOTIDE SEQUENCE [LARGE SCALE GENOMIC DNA]</scope>
    <source>
        <strain evidence="13 14">CBA7301</strain>
    </source>
</reference>
<evidence type="ECO:0000256" key="1">
    <source>
        <dbReference type="ARBA" id="ARBA00004571"/>
    </source>
</evidence>
<name>A0A6H0KJW6_9BACE</name>
<dbReference type="KEGG" id="bfc:BacF7301_06115"/>
<dbReference type="SUPFAM" id="SSF49464">
    <property type="entry name" value="Carboxypeptidase regulatory domain-like"/>
    <property type="match status" value="1"/>
</dbReference>
<dbReference type="InterPro" id="IPR039426">
    <property type="entry name" value="TonB-dep_rcpt-like"/>
</dbReference>
<dbReference type="Proteomes" id="UP000501780">
    <property type="component" value="Chromosome"/>
</dbReference>
<evidence type="ECO:0000259" key="12">
    <source>
        <dbReference type="Pfam" id="PF07715"/>
    </source>
</evidence>
<dbReference type="GO" id="GO:0009279">
    <property type="term" value="C:cell outer membrane"/>
    <property type="evidence" value="ECO:0007669"/>
    <property type="project" value="UniProtKB-SubCell"/>
</dbReference>
<evidence type="ECO:0000259" key="11">
    <source>
        <dbReference type="Pfam" id="PF00593"/>
    </source>
</evidence>
<keyword evidence="4 8" id="KW-0812">Transmembrane</keyword>
<keyword evidence="10" id="KW-0732">Signal</keyword>
<evidence type="ECO:0000313" key="14">
    <source>
        <dbReference type="Proteomes" id="UP000501780"/>
    </source>
</evidence>
<keyword evidence="5 9" id="KW-0798">TonB box</keyword>
<evidence type="ECO:0000256" key="3">
    <source>
        <dbReference type="ARBA" id="ARBA00022452"/>
    </source>
</evidence>
<protein>
    <submittedName>
        <fullName evidence="13">TonB-dependent receptor</fullName>
    </submittedName>
</protein>
<dbReference type="Pfam" id="PF00593">
    <property type="entry name" value="TonB_dep_Rec_b-barrel"/>
    <property type="match status" value="1"/>
</dbReference>
<accession>A0A6H0KJW6</accession>
<dbReference type="InterPro" id="IPR023996">
    <property type="entry name" value="TonB-dep_OMP_SusC/RagA"/>
</dbReference>
<dbReference type="FunFam" id="2.170.130.10:FF:000003">
    <property type="entry name" value="SusC/RagA family TonB-linked outer membrane protein"/>
    <property type="match status" value="1"/>
</dbReference>
<dbReference type="Pfam" id="PF13715">
    <property type="entry name" value="CarbopepD_reg_2"/>
    <property type="match status" value="1"/>
</dbReference>
<feature type="chain" id="PRO_5026339967" evidence="10">
    <location>
        <begin position="23"/>
        <end position="1047"/>
    </location>
</feature>
<evidence type="ECO:0000256" key="8">
    <source>
        <dbReference type="PROSITE-ProRule" id="PRU01360"/>
    </source>
</evidence>
<keyword evidence="3 8" id="KW-1134">Transmembrane beta strand</keyword>
<dbReference type="InterPro" id="IPR023997">
    <property type="entry name" value="TonB-dep_OMP_SusC/RagA_CS"/>
</dbReference>
<keyword evidence="14" id="KW-1185">Reference proteome</keyword>
<organism evidence="13 14">
    <name type="scientific">Bacteroides faecium</name>
    <dbReference type="NCBI Taxonomy" id="2715212"/>
    <lineage>
        <taxon>Bacteria</taxon>
        <taxon>Pseudomonadati</taxon>
        <taxon>Bacteroidota</taxon>
        <taxon>Bacteroidia</taxon>
        <taxon>Bacteroidales</taxon>
        <taxon>Bacteroidaceae</taxon>
        <taxon>Bacteroides</taxon>
    </lineage>
</organism>
<feature type="domain" description="TonB-dependent receptor plug" evidence="12">
    <location>
        <begin position="129"/>
        <end position="236"/>
    </location>
</feature>
<comment type="similarity">
    <text evidence="8 9">Belongs to the TonB-dependent receptor family.</text>
</comment>
<evidence type="ECO:0000313" key="13">
    <source>
        <dbReference type="EMBL" id="QIU93744.1"/>
    </source>
</evidence>
<feature type="domain" description="TonB-dependent receptor-like beta-barrel" evidence="11">
    <location>
        <begin position="451"/>
        <end position="1012"/>
    </location>
</feature>
<dbReference type="Gene3D" id="2.170.130.10">
    <property type="entry name" value="TonB-dependent receptor, plug domain"/>
    <property type="match status" value="1"/>
</dbReference>
<evidence type="ECO:0000256" key="2">
    <source>
        <dbReference type="ARBA" id="ARBA00022448"/>
    </source>
</evidence>
<evidence type="ECO:0000256" key="9">
    <source>
        <dbReference type="RuleBase" id="RU003357"/>
    </source>
</evidence>
<evidence type="ECO:0000256" key="7">
    <source>
        <dbReference type="ARBA" id="ARBA00023237"/>
    </source>
</evidence>
<feature type="signal peptide" evidence="10">
    <location>
        <begin position="1"/>
        <end position="22"/>
    </location>
</feature>
<gene>
    <name evidence="13" type="ORF">BacF7301_06115</name>
</gene>
<evidence type="ECO:0000256" key="5">
    <source>
        <dbReference type="ARBA" id="ARBA00023077"/>
    </source>
</evidence>
<dbReference type="SUPFAM" id="SSF56935">
    <property type="entry name" value="Porins"/>
    <property type="match status" value="1"/>
</dbReference>
<keyword evidence="2 8" id="KW-0813">Transport</keyword>
<comment type="subcellular location">
    <subcellularLocation>
        <location evidence="1 8">Cell outer membrane</location>
        <topology evidence="1 8">Multi-pass membrane protein</topology>
    </subcellularLocation>
</comment>
<keyword evidence="7 8" id="KW-0998">Cell outer membrane</keyword>
<evidence type="ECO:0000256" key="6">
    <source>
        <dbReference type="ARBA" id="ARBA00023136"/>
    </source>
</evidence>
<proteinExistence type="inferred from homology"/>
<dbReference type="NCBIfam" id="TIGR04056">
    <property type="entry name" value="OMP_RagA_SusC"/>
    <property type="match status" value="1"/>
</dbReference>
<dbReference type="NCBIfam" id="TIGR04057">
    <property type="entry name" value="SusC_RagA_signa"/>
    <property type="match status" value="1"/>
</dbReference>
<dbReference type="PROSITE" id="PS52016">
    <property type="entry name" value="TONB_DEPENDENT_REC_3"/>
    <property type="match status" value="1"/>
</dbReference>